<dbReference type="EMBL" id="QYUN01000002">
    <property type="protein sequence ID" value="RJG06270.1"/>
    <property type="molecule type" value="Genomic_DNA"/>
</dbReference>
<comment type="caution">
    <text evidence="1">The sequence shown here is derived from an EMBL/GenBank/DDBJ whole genome shotgun (WGS) entry which is preliminary data.</text>
</comment>
<dbReference type="AlphaFoldDB" id="A0A418X1E5"/>
<proteinExistence type="predicted"/>
<gene>
    <name evidence="1" type="ORF">D3870_09820</name>
</gene>
<organism evidence="1 2">
    <name type="scientific">Noviherbaspirillum cavernae</name>
    <dbReference type="NCBI Taxonomy" id="2320862"/>
    <lineage>
        <taxon>Bacteria</taxon>
        <taxon>Pseudomonadati</taxon>
        <taxon>Pseudomonadota</taxon>
        <taxon>Betaproteobacteria</taxon>
        <taxon>Burkholderiales</taxon>
        <taxon>Oxalobacteraceae</taxon>
        <taxon>Noviherbaspirillum</taxon>
    </lineage>
</organism>
<protein>
    <submittedName>
        <fullName evidence="1">Uncharacterized protein</fullName>
    </submittedName>
</protein>
<dbReference type="RefSeq" id="WP_119738698.1">
    <property type="nucleotide sequence ID" value="NZ_QYUN01000002.1"/>
</dbReference>
<accession>A0A418X1E5</accession>
<sequence length="145" mass="15993">MKHLRRRNKAYRPKHVHVPVMPELQQEFAYSGHGALAALRLAPNPDAFEQLAAIFNVVYLGLAAKGDKSLILESGMRAMQDISVRADRTGTVGLARHELPPIRNAVLECEKLIRALDIVTLHNARVKSLALAQQSRAQNRQGASA</sequence>
<dbReference type="Proteomes" id="UP000285190">
    <property type="component" value="Unassembled WGS sequence"/>
</dbReference>
<dbReference type="OrthoDB" id="8637097at2"/>
<keyword evidence="2" id="KW-1185">Reference proteome</keyword>
<name>A0A418X1E5_9BURK</name>
<evidence type="ECO:0000313" key="2">
    <source>
        <dbReference type="Proteomes" id="UP000285190"/>
    </source>
</evidence>
<evidence type="ECO:0000313" key="1">
    <source>
        <dbReference type="EMBL" id="RJG06270.1"/>
    </source>
</evidence>
<reference evidence="1 2" key="1">
    <citation type="submission" date="2018-09" db="EMBL/GenBank/DDBJ databases">
        <authorList>
            <person name="Zhu H."/>
        </authorList>
    </citation>
    <scope>NUCLEOTIDE SEQUENCE [LARGE SCALE GENOMIC DNA]</scope>
    <source>
        <strain evidence="1 2">K2R10-39</strain>
    </source>
</reference>